<evidence type="ECO:0000256" key="1">
    <source>
        <dbReference type="ARBA" id="ARBA00009995"/>
    </source>
</evidence>
<name>A0A1D1Y9P8_9ARAE</name>
<evidence type="ECO:0000256" key="2">
    <source>
        <dbReference type="ARBA" id="ARBA00022679"/>
    </source>
</evidence>
<dbReference type="AlphaFoldDB" id="A0A1D1Y9P8"/>
<feature type="non-terminal residue" evidence="3">
    <location>
        <position position="1"/>
    </location>
</feature>
<comment type="similarity">
    <text evidence="1">Belongs to the UDP-glycosyltransferase family.</text>
</comment>
<feature type="non-terminal residue" evidence="3">
    <location>
        <position position="337"/>
    </location>
</feature>
<keyword evidence="2 3" id="KW-0808">Transferase</keyword>
<protein>
    <submittedName>
        <fullName evidence="3">UDP-glycosyltransferase 73C1</fullName>
    </submittedName>
</protein>
<evidence type="ECO:0000313" key="3">
    <source>
        <dbReference type="EMBL" id="JAT51363.1"/>
    </source>
</evidence>
<dbReference type="PANTHER" id="PTHR48047:SF182">
    <property type="entry name" value="GLYCOSYLTRANSFERASE"/>
    <property type="match status" value="1"/>
</dbReference>
<dbReference type="EMBL" id="GDJX01016573">
    <property type="protein sequence ID" value="JAT51363.1"/>
    <property type="molecule type" value="Transcribed_RNA"/>
</dbReference>
<reference evidence="3" key="1">
    <citation type="submission" date="2015-07" db="EMBL/GenBank/DDBJ databases">
        <title>Transcriptome Assembly of Anthurium amnicola.</title>
        <authorList>
            <person name="Suzuki J."/>
        </authorList>
    </citation>
    <scope>NUCLEOTIDE SEQUENCE</scope>
</reference>
<accession>A0A1D1Y9P8</accession>
<dbReference type="GO" id="GO:0035251">
    <property type="term" value="F:UDP-glucosyltransferase activity"/>
    <property type="evidence" value="ECO:0007669"/>
    <property type="project" value="TreeGrafter"/>
</dbReference>
<dbReference type="PANTHER" id="PTHR48047">
    <property type="entry name" value="GLYCOSYLTRANSFERASE"/>
    <property type="match status" value="1"/>
</dbReference>
<dbReference type="InterPro" id="IPR002213">
    <property type="entry name" value="UDP_glucos_trans"/>
</dbReference>
<gene>
    <name evidence="3" type="primary">UGT73C1_2</name>
    <name evidence="3" type="ORF">g.37164</name>
</gene>
<organism evidence="3">
    <name type="scientific">Anthurium amnicola</name>
    <dbReference type="NCBI Taxonomy" id="1678845"/>
    <lineage>
        <taxon>Eukaryota</taxon>
        <taxon>Viridiplantae</taxon>
        <taxon>Streptophyta</taxon>
        <taxon>Embryophyta</taxon>
        <taxon>Tracheophyta</taxon>
        <taxon>Spermatophyta</taxon>
        <taxon>Magnoliopsida</taxon>
        <taxon>Liliopsida</taxon>
        <taxon>Araceae</taxon>
        <taxon>Pothoideae</taxon>
        <taxon>Potheae</taxon>
        <taxon>Anthurium</taxon>
    </lineage>
</organism>
<dbReference type="SUPFAM" id="SSF53756">
    <property type="entry name" value="UDP-Glycosyltransferase/glycogen phosphorylase"/>
    <property type="match status" value="1"/>
</dbReference>
<proteinExistence type="inferred from homology"/>
<dbReference type="CDD" id="cd03784">
    <property type="entry name" value="GT1_Gtf-like"/>
    <property type="match status" value="1"/>
</dbReference>
<dbReference type="Gene3D" id="3.40.50.2000">
    <property type="entry name" value="Glycogen Phosphorylase B"/>
    <property type="match status" value="1"/>
</dbReference>
<sequence length="337" mass="37712">YHLHVYRRERSGHSVPHFPCTHLLSIPSPLCSRTQRRRPLAAMNSTGEGKLHFVLVPLMAQGHMIPMVDLARLLAERGVLVSLITTPVNLSRIETLVGRLEESGLPVRFVPLRFPCEEAGLPEGCENVDLAIFSDDWGKKFFTAMGMLREPLLLYLRGNPPLPSCIVSDMFQPWTRLVALDLGVPLFYFNSMCCFTVLCDHNLQRHEVYQGVGDDATPVVVPGLPPRVEVRVTRAQAPGFTPGPEWESFRNDVREAESMSRGVVVNTFAALEPDYIEEYQSAKGKKVWAIGPVSLCHQHAMDKASRGDKAAVDEEKCRSWLDSMKPRSVLYVSFGTL</sequence>